<sequence length="35" mass="4017">MACFIVSTDPSNVNFSNSHEKFHFPLIFFISQITP</sequence>
<organism evidence="1">
    <name type="scientific">Arundo donax</name>
    <name type="common">Giant reed</name>
    <name type="synonym">Donax arundinaceus</name>
    <dbReference type="NCBI Taxonomy" id="35708"/>
    <lineage>
        <taxon>Eukaryota</taxon>
        <taxon>Viridiplantae</taxon>
        <taxon>Streptophyta</taxon>
        <taxon>Embryophyta</taxon>
        <taxon>Tracheophyta</taxon>
        <taxon>Spermatophyta</taxon>
        <taxon>Magnoliopsida</taxon>
        <taxon>Liliopsida</taxon>
        <taxon>Poales</taxon>
        <taxon>Poaceae</taxon>
        <taxon>PACMAD clade</taxon>
        <taxon>Arundinoideae</taxon>
        <taxon>Arundineae</taxon>
        <taxon>Arundo</taxon>
    </lineage>
</organism>
<dbReference type="AlphaFoldDB" id="A0A0A9BRY6"/>
<proteinExistence type="predicted"/>
<reference evidence="1" key="2">
    <citation type="journal article" date="2015" name="Data Brief">
        <title>Shoot transcriptome of the giant reed, Arundo donax.</title>
        <authorList>
            <person name="Barrero R.A."/>
            <person name="Guerrero F.D."/>
            <person name="Moolhuijzen P."/>
            <person name="Goolsby J.A."/>
            <person name="Tidwell J."/>
            <person name="Bellgard S.E."/>
            <person name="Bellgard M.I."/>
        </authorList>
    </citation>
    <scope>NUCLEOTIDE SEQUENCE</scope>
    <source>
        <tissue evidence="1">Shoot tissue taken approximately 20 cm above the soil surface</tissue>
    </source>
</reference>
<evidence type="ECO:0000313" key="1">
    <source>
        <dbReference type="EMBL" id="JAD63900.1"/>
    </source>
</evidence>
<protein>
    <submittedName>
        <fullName evidence="1">Uncharacterized protein</fullName>
    </submittedName>
</protein>
<name>A0A0A9BRY6_ARUDO</name>
<reference evidence="1" key="1">
    <citation type="submission" date="2014-09" db="EMBL/GenBank/DDBJ databases">
        <authorList>
            <person name="Magalhaes I.L.F."/>
            <person name="Oliveira U."/>
            <person name="Santos F.R."/>
            <person name="Vidigal T.H.D.A."/>
            <person name="Brescovit A.D."/>
            <person name="Santos A.J."/>
        </authorList>
    </citation>
    <scope>NUCLEOTIDE SEQUENCE</scope>
    <source>
        <tissue evidence="1">Shoot tissue taken approximately 20 cm above the soil surface</tissue>
    </source>
</reference>
<dbReference type="EMBL" id="GBRH01233995">
    <property type="protein sequence ID" value="JAD63900.1"/>
    <property type="molecule type" value="Transcribed_RNA"/>
</dbReference>
<accession>A0A0A9BRY6</accession>